<dbReference type="Proteomes" id="UP000244223">
    <property type="component" value="Unassembled WGS sequence"/>
</dbReference>
<dbReference type="PANTHER" id="PTHR30518">
    <property type="entry name" value="ENDOLYTIC MUREIN TRANSGLYCOSYLASE"/>
    <property type="match status" value="1"/>
</dbReference>
<evidence type="ECO:0000256" key="8">
    <source>
        <dbReference type="SAM" id="MobiDB-lite"/>
    </source>
</evidence>
<evidence type="ECO:0000256" key="7">
    <source>
        <dbReference type="HAMAP-Rule" id="MF_02065"/>
    </source>
</evidence>
<evidence type="ECO:0000313" key="10">
    <source>
        <dbReference type="Proteomes" id="UP000244223"/>
    </source>
</evidence>
<comment type="subcellular location">
    <subcellularLocation>
        <location evidence="7">Cell inner membrane</location>
        <topology evidence="7">Single-pass membrane protein</topology>
    </subcellularLocation>
</comment>
<evidence type="ECO:0000256" key="5">
    <source>
        <dbReference type="ARBA" id="ARBA00023239"/>
    </source>
</evidence>
<reference evidence="9 10" key="1">
    <citation type="submission" date="2018-04" db="EMBL/GenBank/DDBJ databases">
        <title>Genomic Encyclopedia of Archaeal and Bacterial Type Strains, Phase II (KMG-II): from individual species to whole genera.</title>
        <authorList>
            <person name="Goeker M."/>
        </authorList>
    </citation>
    <scope>NUCLEOTIDE SEQUENCE [LARGE SCALE GENOMIC DNA]</scope>
    <source>
        <strain evidence="9 10">DSM 5822</strain>
    </source>
</reference>
<accession>A0A2T5IZ95</accession>
<dbReference type="Pfam" id="PF02618">
    <property type="entry name" value="YceG"/>
    <property type="match status" value="1"/>
</dbReference>
<keyword evidence="2 7" id="KW-0812">Transmembrane</keyword>
<keyword evidence="7" id="KW-0997">Cell inner membrane</keyword>
<comment type="catalytic activity">
    <reaction evidence="7">
        <text>a peptidoglycan chain = a peptidoglycan chain with N-acetyl-1,6-anhydromuramyl-[peptide] at the reducing end + a peptidoglycan chain with N-acetylglucosamine at the non-reducing end.</text>
        <dbReference type="EC" id="4.2.2.29"/>
    </reaction>
</comment>
<feature type="region of interest" description="Disordered" evidence="8">
    <location>
        <begin position="1"/>
        <end position="44"/>
    </location>
</feature>
<proteinExistence type="inferred from homology"/>
<dbReference type="Gene3D" id="3.30.160.60">
    <property type="entry name" value="Classic Zinc Finger"/>
    <property type="match status" value="1"/>
</dbReference>
<sequence>MSDTPKPPRKPRAARTPKTGTETSTKPRKPRAKRATTRIPKNNPPQKQFHLLRSSVIMVLVCLCALLAWGYWGLLKTIDVPTAGYKLQIDKGQHYADVIEQLNSDGVLPSTVWAKLYLRFHTTKPLQTGTYLFKPPLNTMQLLAQLSNGEGLVMTKITVVEGISFKQLRQQLARHPQVKQTLSHKTDSEVLALLGIEERHPEGLFAPDTYIFPPDETDIKILSRLYQQQQKILKQAWANRAANLPYQSPYDALIMASIVEKETANAAERPQIAGVFVRRLQQGMRLQTDPTVIYGMGDSYNGNIRKTDLLTYTPYNTYRINGLPPTPIALPSKAAIEAALNPAAGTEVYFVAKGDGTGRHTFSTTLNEHNRAVQAYLQARKGP</sequence>
<feature type="transmembrane region" description="Helical" evidence="7">
    <location>
        <begin position="51"/>
        <end position="72"/>
    </location>
</feature>
<keyword evidence="4 7" id="KW-0472">Membrane</keyword>
<keyword evidence="1 7" id="KW-1003">Cell membrane</keyword>
<evidence type="ECO:0000256" key="3">
    <source>
        <dbReference type="ARBA" id="ARBA00022989"/>
    </source>
</evidence>
<comment type="function">
    <text evidence="7">Functions as a peptidoglycan terminase that cleaves nascent peptidoglycan strands endolytically to terminate their elongation.</text>
</comment>
<keyword evidence="6 7" id="KW-0961">Cell wall biogenesis/degradation</keyword>
<evidence type="ECO:0000256" key="2">
    <source>
        <dbReference type="ARBA" id="ARBA00022692"/>
    </source>
</evidence>
<evidence type="ECO:0000256" key="4">
    <source>
        <dbReference type="ARBA" id="ARBA00023136"/>
    </source>
</evidence>
<comment type="similarity">
    <text evidence="7">Belongs to the transglycosylase MltG family.</text>
</comment>
<dbReference type="Gene3D" id="3.30.1490.480">
    <property type="entry name" value="Endolytic murein transglycosylase"/>
    <property type="match status" value="1"/>
</dbReference>
<dbReference type="InterPro" id="IPR003770">
    <property type="entry name" value="MLTG-like"/>
</dbReference>
<dbReference type="HAMAP" id="MF_02065">
    <property type="entry name" value="MltG"/>
    <property type="match status" value="1"/>
</dbReference>
<dbReference type="PANTHER" id="PTHR30518:SF2">
    <property type="entry name" value="ENDOLYTIC MUREIN TRANSGLYCOSYLASE"/>
    <property type="match status" value="1"/>
</dbReference>
<organism evidence="9 10">
    <name type="scientific">Agitococcus lubricus</name>
    <dbReference type="NCBI Taxonomy" id="1077255"/>
    <lineage>
        <taxon>Bacteria</taxon>
        <taxon>Pseudomonadati</taxon>
        <taxon>Pseudomonadota</taxon>
        <taxon>Gammaproteobacteria</taxon>
        <taxon>Moraxellales</taxon>
        <taxon>Moraxellaceae</taxon>
        <taxon>Agitococcus</taxon>
    </lineage>
</organism>
<evidence type="ECO:0000313" key="9">
    <source>
        <dbReference type="EMBL" id="PTQ89368.1"/>
    </source>
</evidence>
<keyword evidence="10" id="KW-1185">Reference proteome</keyword>
<feature type="compositionally biased region" description="Basic residues" evidence="8">
    <location>
        <begin position="26"/>
        <end position="36"/>
    </location>
</feature>
<dbReference type="RefSeq" id="WP_170106940.1">
    <property type="nucleotide sequence ID" value="NZ_QAON01000007.1"/>
</dbReference>
<dbReference type="CDD" id="cd08010">
    <property type="entry name" value="MltG_like"/>
    <property type="match status" value="1"/>
</dbReference>
<keyword evidence="3 7" id="KW-1133">Transmembrane helix</keyword>
<protein>
    <recommendedName>
        <fullName evidence="7">Endolytic murein transglycosylase</fullName>
        <ecNumber evidence="7">4.2.2.29</ecNumber>
    </recommendedName>
    <alternativeName>
        <fullName evidence="7">Peptidoglycan lytic transglycosylase</fullName>
    </alternativeName>
    <alternativeName>
        <fullName evidence="7">Peptidoglycan polymerization terminase</fullName>
    </alternativeName>
</protein>
<evidence type="ECO:0000256" key="1">
    <source>
        <dbReference type="ARBA" id="ARBA00022475"/>
    </source>
</evidence>
<dbReference type="GO" id="GO:0005886">
    <property type="term" value="C:plasma membrane"/>
    <property type="evidence" value="ECO:0007669"/>
    <property type="project" value="UniProtKB-SubCell"/>
</dbReference>
<feature type="site" description="Important for catalytic activity" evidence="7">
    <location>
        <position position="262"/>
    </location>
</feature>
<comment type="caution">
    <text evidence="9">The sequence shown here is derived from an EMBL/GenBank/DDBJ whole genome shotgun (WGS) entry which is preliminary data.</text>
</comment>
<dbReference type="AlphaFoldDB" id="A0A2T5IZ95"/>
<name>A0A2T5IZ95_9GAMM</name>
<dbReference type="GO" id="GO:0009252">
    <property type="term" value="P:peptidoglycan biosynthetic process"/>
    <property type="evidence" value="ECO:0007669"/>
    <property type="project" value="UniProtKB-UniRule"/>
</dbReference>
<dbReference type="EMBL" id="QAON01000007">
    <property type="protein sequence ID" value="PTQ89368.1"/>
    <property type="molecule type" value="Genomic_DNA"/>
</dbReference>
<gene>
    <name evidence="7" type="primary">mltG</name>
    <name evidence="9" type="ORF">C8N29_107101</name>
</gene>
<dbReference type="GO" id="GO:0008932">
    <property type="term" value="F:lytic endotransglycosylase activity"/>
    <property type="evidence" value="ECO:0007669"/>
    <property type="project" value="UniProtKB-UniRule"/>
</dbReference>
<dbReference type="GO" id="GO:0071555">
    <property type="term" value="P:cell wall organization"/>
    <property type="evidence" value="ECO:0007669"/>
    <property type="project" value="UniProtKB-KW"/>
</dbReference>
<evidence type="ECO:0000256" key="6">
    <source>
        <dbReference type="ARBA" id="ARBA00023316"/>
    </source>
</evidence>
<keyword evidence="5 7" id="KW-0456">Lyase</keyword>
<dbReference type="FunFam" id="3.30.160.60:FF:000242">
    <property type="entry name" value="Endolytic murein transglycosylase"/>
    <property type="match status" value="1"/>
</dbReference>
<dbReference type="EC" id="4.2.2.29" evidence="7"/>
<dbReference type="NCBIfam" id="TIGR00247">
    <property type="entry name" value="endolytic transglycosylase MltG"/>
    <property type="match status" value="1"/>
</dbReference>